<dbReference type="EMBL" id="CP031037">
    <property type="protein sequence ID" value="QDZ20771.1"/>
    <property type="molecule type" value="Genomic_DNA"/>
</dbReference>
<dbReference type="PANTHER" id="PTHR21367:SF1">
    <property type="entry name" value="ARGINYL-TRNA--PROTEIN TRANSFERASE 1"/>
    <property type="match status" value="1"/>
</dbReference>
<dbReference type="Pfam" id="PF04377">
    <property type="entry name" value="ATE_C"/>
    <property type="match status" value="1"/>
</dbReference>
<dbReference type="InterPro" id="IPR017137">
    <property type="entry name" value="Arg-tRNA-P_Trfase_1_euk"/>
</dbReference>
<name>A0A5B8MKI1_9CHLO</name>
<dbReference type="InterPro" id="IPR030700">
    <property type="entry name" value="N-end_Aminoacyl_Trfase"/>
</dbReference>
<evidence type="ECO:0000313" key="9">
    <source>
        <dbReference type="Proteomes" id="UP000316726"/>
    </source>
</evidence>
<evidence type="ECO:0000313" key="8">
    <source>
        <dbReference type="EMBL" id="QDZ20771.1"/>
    </source>
</evidence>
<comment type="similarity">
    <text evidence="1 5">Belongs to the R-transferase family.</text>
</comment>
<keyword evidence="4 5" id="KW-0012">Acyltransferase</keyword>
<comment type="catalytic activity">
    <reaction evidence="5">
        <text>an N-terminal L-alpha-aminoacyl-[protein] + L-arginyl-tRNA(Arg) = an N-terminal L-arginyl-L-aminoacyl-[protein] + tRNA(Arg) + H(+)</text>
        <dbReference type="Rhea" id="RHEA:10208"/>
        <dbReference type="Rhea" id="RHEA-COMP:9658"/>
        <dbReference type="Rhea" id="RHEA-COMP:9673"/>
        <dbReference type="Rhea" id="RHEA-COMP:10636"/>
        <dbReference type="Rhea" id="RHEA-COMP:10638"/>
        <dbReference type="ChEBI" id="CHEBI:15378"/>
        <dbReference type="ChEBI" id="CHEBI:78442"/>
        <dbReference type="ChEBI" id="CHEBI:78513"/>
        <dbReference type="ChEBI" id="CHEBI:78597"/>
        <dbReference type="ChEBI" id="CHEBI:83562"/>
        <dbReference type="EC" id="2.3.2.8"/>
    </reaction>
</comment>
<dbReference type="PIRSF" id="PIRSF037207">
    <property type="entry name" value="ATE1_euk"/>
    <property type="match status" value="1"/>
</dbReference>
<dbReference type="InterPro" id="IPR007472">
    <property type="entry name" value="N-end_Aminoacyl_Trfase_C"/>
</dbReference>
<dbReference type="SUPFAM" id="SSF55729">
    <property type="entry name" value="Acyl-CoA N-acyltransferases (Nat)"/>
    <property type="match status" value="1"/>
</dbReference>
<evidence type="ECO:0000259" key="6">
    <source>
        <dbReference type="Pfam" id="PF04376"/>
    </source>
</evidence>
<accession>A0A5B8MKI1</accession>
<organism evidence="8 9">
    <name type="scientific">Chloropicon primus</name>
    <dbReference type="NCBI Taxonomy" id="1764295"/>
    <lineage>
        <taxon>Eukaryota</taxon>
        <taxon>Viridiplantae</taxon>
        <taxon>Chlorophyta</taxon>
        <taxon>Chloropicophyceae</taxon>
        <taxon>Chloropicales</taxon>
        <taxon>Chloropicaceae</taxon>
        <taxon>Chloropicon</taxon>
    </lineage>
</organism>
<keyword evidence="3 5" id="KW-0833">Ubl conjugation pathway</keyword>
<dbReference type="InterPro" id="IPR016181">
    <property type="entry name" value="Acyl_CoA_acyltransferase"/>
</dbReference>
<dbReference type="PANTHER" id="PTHR21367">
    <property type="entry name" value="ARGININE-TRNA-PROTEIN TRANSFERASE 1"/>
    <property type="match status" value="1"/>
</dbReference>
<feature type="domain" description="N-end aminoacyl transferase N-terminal" evidence="6">
    <location>
        <begin position="25"/>
        <end position="98"/>
    </location>
</feature>
<evidence type="ECO:0000259" key="7">
    <source>
        <dbReference type="Pfam" id="PF04377"/>
    </source>
</evidence>
<dbReference type="AlphaFoldDB" id="A0A5B8MKI1"/>
<protein>
    <recommendedName>
        <fullName evidence="5">Arginyl-tRNA--protein transferase</fullName>
        <ecNumber evidence="5">2.3.2.8</ecNumber>
    </recommendedName>
</protein>
<comment type="function">
    <text evidence="5">Involved in the post-translational conjugation of arginine to the N-terminal aspartate or glutamate of a protein. This arginylation is required for degradation of the protein via the ubiquitin pathway.</text>
</comment>
<dbReference type="GO" id="GO:0005737">
    <property type="term" value="C:cytoplasm"/>
    <property type="evidence" value="ECO:0007669"/>
    <property type="project" value="TreeGrafter"/>
</dbReference>
<feature type="domain" description="N-end rule aminoacyl transferase C-terminal" evidence="7">
    <location>
        <begin position="328"/>
        <end position="487"/>
    </location>
</feature>
<reference evidence="8 9" key="1">
    <citation type="submission" date="2018-07" db="EMBL/GenBank/DDBJ databases">
        <title>The complete nuclear genome of the prasinophyte Chloropicon primus (CCMP1205).</title>
        <authorList>
            <person name="Pombert J.-F."/>
            <person name="Otis C."/>
            <person name="Turmel M."/>
            <person name="Lemieux C."/>
        </authorList>
    </citation>
    <scope>NUCLEOTIDE SEQUENCE [LARGE SCALE GENOMIC DNA]</scope>
    <source>
        <strain evidence="8 9">CCMP1205</strain>
    </source>
</reference>
<dbReference type="InterPro" id="IPR007471">
    <property type="entry name" value="N-end_Aminoacyl_Trfase_N"/>
</dbReference>
<evidence type="ECO:0000256" key="3">
    <source>
        <dbReference type="ARBA" id="ARBA00022786"/>
    </source>
</evidence>
<keyword evidence="9" id="KW-1185">Reference proteome</keyword>
<keyword evidence="2 5" id="KW-0808">Transferase</keyword>
<evidence type="ECO:0000256" key="1">
    <source>
        <dbReference type="ARBA" id="ARBA00009991"/>
    </source>
</evidence>
<evidence type="ECO:0000256" key="5">
    <source>
        <dbReference type="PIRNR" id="PIRNR037207"/>
    </source>
</evidence>
<dbReference type="Proteomes" id="UP000316726">
    <property type="component" value="Chromosome 4"/>
</dbReference>
<dbReference type="EC" id="2.3.2.8" evidence="5"/>
<evidence type="ECO:0000256" key="2">
    <source>
        <dbReference type="ARBA" id="ARBA00022679"/>
    </source>
</evidence>
<gene>
    <name evidence="8" type="ORF">A3770_04p32890</name>
</gene>
<dbReference type="STRING" id="1764295.A0A5B8MKI1"/>
<evidence type="ECO:0000256" key="4">
    <source>
        <dbReference type="ARBA" id="ARBA00023315"/>
    </source>
</evidence>
<dbReference type="OrthoDB" id="74183at2759"/>
<dbReference type="GO" id="GO:0004057">
    <property type="term" value="F:arginyl-tRNA--protein transferase activity"/>
    <property type="evidence" value="ECO:0007669"/>
    <property type="project" value="UniProtKB-EC"/>
</dbReference>
<dbReference type="Pfam" id="PF04376">
    <property type="entry name" value="ATE_N"/>
    <property type="match status" value="1"/>
</dbReference>
<proteinExistence type="inferred from homology"/>
<sequence length="593" mass="66887">MEARGRGGRKRPVSIVRDQGQYESVCGYCGEESTTRNRGMLADKLSHVHYQLLLDRMWRRCGKLLYRTDVEGYRWCCCPPYSIRVDANKFKISKRQKKALRRFRSYLNGEWEPRAGSGLQAAGDVDMTEAKQGQEGAAGKKGKGWGDCCQDCTKVQAACQGIWQECVLPAIQGYAAERGLGCDAESISQLAKTTRRANRKIEMGYAKDKGKHLKVFCSSVSFRLARDWGKALKSANEIAEGLGTFLTGNRIGFETLEKGGLGIRITGVEAKSGFLNFVANLADEDSLSCSCERNGGKKKKATQHNAVEEGPPKRTLTMEMMPSTFLQEEYELFCRYQQSVHKDKENDVESYKGFLVETPIEYESVQGCSSSSRQSNRDSPPSVHMPCEIPAFQGYGAFHQQYRIDGKLVAVGVVDVMANCLSSKYFFWDPDYAFLELGKISSLAEIDFVKLAHREQRGLHYYYQGFYIHTCPKMAYKADYKPAELLCPTSLTWVNFDEGLRQKMKQSQGRMLVLAESGFQGLYQDEEKRCAQLVEEFTRLGDLKCMLHDKFVLFRSLLEWAKGDYKEMLKIQAGKWMASCGSEASSGMIYKLA</sequence>